<dbReference type="SMART" id="SM00052">
    <property type="entry name" value="EAL"/>
    <property type="match status" value="1"/>
</dbReference>
<evidence type="ECO:0000259" key="3">
    <source>
        <dbReference type="PROSITE" id="PS50883"/>
    </source>
</evidence>
<dbReference type="Pfam" id="PF00563">
    <property type="entry name" value="EAL"/>
    <property type="match status" value="1"/>
</dbReference>
<dbReference type="SUPFAM" id="SSF55785">
    <property type="entry name" value="PYP-like sensor domain (PAS domain)"/>
    <property type="match status" value="2"/>
</dbReference>
<dbReference type="PROSITE" id="PS50883">
    <property type="entry name" value="EAL"/>
    <property type="match status" value="1"/>
</dbReference>
<dbReference type="Gene3D" id="3.30.450.20">
    <property type="entry name" value="PAS domain"/>
    <property type="match status" value="2"/>
</dbReference>
<dbReference type="Pfam" id="PF00990">
    <property type="entry name" value="GGDEF"/>
    <property type="match status" value="1"/>
</dbReference>
<dbReference type="PROSITE" id="PS50887">
    <property type="entry name" value="GGDEF"/>
    <property type="match status" value="1"/>
</dbReference>
<evidence type="ECO:0000313" key="5">
    <source>
        <dbReference type="EMBL" id="SFL57803.1"/>
    </source>
</evidence>
<dbReference type="PROSITE" id="PS51257">
    <property type="entry name" value="PROKAR_LIPOPROTEIN"/>
    <property type="match status" value="1"/>
</dbReference>
<dbReference type="PROSITE" id="PS50112">
    <property type="entry name" value="PAS"/>
    <property type="match status" value="1"/>
</dbReference>
<dbReference type="InterPro" id="IPR000160">
    <property type="entry name" value="GGDEF_dom"/>
</dbReference>
<dbReference type="InterPro" id="IPR035965">
    <property type="entry name" value="PAS-like_dom_sf"/>
</dbReference>
<dbReference type="SUPFAM" id="SSF55073">
    <property type="entry name" value="Nucleotide cyclase"/>
    <property type="match status" value="1"/>
</dbReference>
<dbReference type="NCBIfam" id="TIGR00254">
    <property type="entry name" value="GGDEF"/>
    <property type="match status" value="1"/>
</dbReference>
<dbReference type="AlphaFoldDB" id="A0A8G2C218"/>
<dbReference type="InterPro" id="IPR052155">
    <property type="entry name" value="Biofilm_reg_signaling"/>
</dbReference>
<reference evidence="5 6" key="1">
    <citation type="submission" date="2016-10" db="EMBL/GenBank/DDBJ databases">
        <authorList>
            <person name="Varghese N."/>
            <person name="Submissions S."/>
        </authorList>
    </citation>
    <scope>NUCLEOTIDE SEQUENCE [LARGE SCALE GENOMIC DNA]</scope>
    <source>
        <strain evidence="5 6">DSM 1741</strain>
    </source>
</reference>
<dbReference type="CDD" id="cd01948">
    <property type="entry name" value="EAL"/>
    <property type="match status" value="1"/>
</dbReference>
<dbReference type="CDD" id="cd01949">
    <property type="entry name" value="GGDEF"/>
    <property type="match status" value="1"/>
</dbReference>
<evidence type="ECO:0000259" key="4">
    <source>
        <dbReference type="PROSITE" id="PS50887"/>
    </source>
</evidence>
<proteinExistence type="predicted"/>
<name>A0A8G2C218_DESNO</name>
<keyword evidence="1" id="KW-0812">Transmembrane</keyword>
<dbReference type="InterPro" id="IPR035919">
    <property type="entry name" value="EAL_sf"/>
</dbReference>
<dbReference type="Gene3D" id="3.30.70.270">
    <property type="match status" value="1"/>
</dbReference>
<dbReference type="OrthoDB" id="7673416at2"/>
<dbReference type="InterPro" id="IPR001633">
    <property type="entry name" value="EAL_dom"/>
</dbReference>
<dbReference type="InterPro" id="IPR000014">
    <property type="entry name" value="PAS"/>
</dbReference>
<dbReference type="InterPro" id="IPR007892">
    <property type="entry name" value="CHASE4"/>
</dbReference>
<keyword evidence="6" id="KW-1185">Reference proteome</keyword>
<dbReference type="SUPFAM" id="SSF141868">
    <property type="entry name" value="EAL domain-like"/>
    <property type="match status" value="1"/>
</dbReference>
<feature type="transmembrane region" description="Helical" evidence="1">
    <location>
        <begin position="287"/>
        <end position="305"/>
    </location>
</feature>
<keyword evidence="1" id="KW-0472">Membrane</keyword>
<comment type="caution">
    <text evidence="5">The sequence shown here is derived from an EMBL/GenBank/DDBJ whole genome shotgun (WGS) entry which is preliminary data.</text>
</comment>
<organism evidence="5 6">
    <name type="scientific">Desulfomicrobium norvegicum (strain DSM 1741 / NCIMB 8310)</name>
    <name type="common">Desulfovibrio baculatus (strain Norway 4)</name>
    <name type="synonym">Desulfovibrio desulfuricans (strain Norway 4)</name>
    <dbReference type="NCBI Taxonomy" id="52561"/>
    <lineage>
        <taxon>Bacteria</taxon>
        <taxon>Pseudomonadati</taxon>
        <taxon>Thermodesulfobacteriota</taxon>
        <taxon>Desulfovibrionia</taxon>
        <taxon>Desulfovibrionales</taxon>
        <taxon>Desulfomicrobiaceae</taxon>
        <taxon>Desulfomicrobium</taxon>
    </lineage>
</organism>
<dbReference type="InterPro" id="IPR043128">
    <property type="entry name" value="Rev_trsase/Diguanyl_cyclase"/>
</dbReference>
<dbReference type="Proteomes" id="UP000199581">
    <property type="component" value="Unassembled WGS sequence"/>
</dbReference>
<feature type="domain" description="EAL" evidence="3">
    <location>
        <begin position="775"/>
        <end position="1028"/>
    </location>
</feature>
<dbReference type="SMART" id="SM00091">
    <property type="entry name" value="PAS"/>
    <property type="match status" value="2"/>
</dbReference>
<dbReference type="Pfam" id="PF13426">
    <property type="entry name" value="PAS_9"/>
    <property type="match status" value="2"/>
</dbReference>
<dbReference type="PANTHER" id="PTHR44757:SF2">
    <property type="entry name" value="BIOFILM ARCHITECTURE MAINTENANCE PROTEIN MBAA"/>
    <property type="match status" value="1"/>
</dbReference>
<keyword evidence="1" id="KW-1133">Transmembrane helix</keyword>
<dbReference type="NCBIfam" id="TIGR00229">
    <property type="entry name" value="sensory_box"/>
    <property type="match status" value="1"/>
</dbReference>
<dbReference type="InterPro" id="IPR029787">
    <property type="entry name" value="Nucleotide_cyclase"/>
</dbReference>
<protein>
    <submittedName>
        <fullName evidence="5">PAS domain S-box-containing protein/diguanylate cyclase (GGDEF) domain-containing protein</fullName>
    </submittedName>
</protein>
<dbReference type="SMART" id="SM00267">
    <property type="entry name" value="GGDEF"/>
    <property type="match status" value="1"/>
</dbReference>
<gene>
    <name evidence="5" type="ORF">SAMN05421830_103355</name>
</gene>
<dbReference type="PANTHER" id="PTHR44757">
    <property type="entry name" value="DIGUANYLATE CYCLASE DGCP"/>
    <property type="match status" value="1"/>
</dbReference>
<dbReference type="Pfam" id="PF05228">
    <property type="entry name" value="CHASE4"/>
    <property type="match status" value="1"/>
</dbReference>
<dbReference type="Gene3D" id="3.20.20.450">
    <property type="entry name" value="EAL domain"/>
    <property type="match status" value="1"/>
</dbReference>
<dbReference type="CDD" id="cd00130">
    <property type="entry name" value="PAS"/>
    <property type="match status" value="1"/>
</dbReference>
<evidence type="ECO:0000259" key="2">
    <source>
        <dbReference type="PROSITE" id="PS50112"/>
    </source>
</evidence>
<evidence type="ECO:0000313" key="6">
    <source>
        <dbReference type="Proteomes" id="UP000199581"/>
    </source>
</evidence>
<feature type="transmembrane region" description="Helical" evidence="1">
    <location>
        <begin position="17"/>
        <end position="40"/>
    </location>
</feature>
<sequence length="1030" mass="114724">MKRPMAKKLFTTLRSRAIVALTAIFLVMSLGCVLMVGLIITDRLDSFERDLAAANVRRARNALQQDMQRIDNLLKDWAWWDDTYEFMFSVSGDYAQSNITPDVFINQGLSAMVFVTDKGEILSASRMSGDEKTLGVPSEDLLNYVRRTGLSYPPEELFSGSPALVNIDGSLWIAASRAVLTSQQTGPARGRLWMIQQIDETYVERLTERTELALQIHVAEQEKLPRAMLALHTAPPATGETLVVPERDLIWSALLLTDAAGGPPIAIIANAPRQLTILARSTMKTSLAVVIVFAVVGFFSGFAFLEQSILSRLSLLSGRVRKDAPDAQFCRLDQHCDEIDQLSNLVDTAFESIRENERFLKEILGAIKVGVMLIRKEDRVIVSANPYASALAGRPEKDLVGKVCHQFTCGAEIGQCPVCDLGQNLNNYKCEFLGRDGERIDILKSVTIITRNEQEYLLETFWDIREIERTRRLLEESEERYRAMFLNTGTPGILINEDTSIAVANTEFLHLAGLTQDDMRQSPPWTRFFHPEDAERMLRYHTLRRQDDNAAPRTYEARLMDSSGAQHHVKLTVAMIPRSQQSIAFLLDITDIKRAEGKLHELAYTDALTGLPNRLSALDRLTRTLTRLDPDSSNLAVYLLDLDDFKIINDSWGHAAGDIVLMEVGQRLLSVLDSSQMLARLGGDEFIVVSGIGADDSEYSGLAQKLIDTFSSPFELEGSETFLGVSVGVAVFPKDGDTAGQLVRCADLAMYQSKSLGKNMFHFHSPELTLQAQRRVEIERELRLALDAGEIEAFFQPVIDLDTQKIVGAEALARWRKSDGTLVSPMDFIPVAEQTNLITDIDFSILSQACHQAKSWDEDGWGRLRISCNISARHFQRGNLPREVQRVLEASKLSPEQLTLEVTETVYMENIDQVRGILESIDEMGVSSALDDFGTGYSSLSYVRSLSFDVLKIDKSFVKNLPEASALALIRAMLGIAISLEITPLAEGIETPEQLLLLRSLGCRLGQGYLFSPPVTAAQFVELLKKQNAE</sequence>
<dbReference type="EMBL" id="FOTO01000003">
    <property type="protein sequence ID" value="SFL57803.1"/>
    <property type="molecule type" value="Genomic_DNA"/>
</dbReference>
<accession>A0A8G2C218</accession>
<feature type="domain" description="PAS" evidence="2">
    <location>
        <begin position="477"/>
        <end position="550"/>
    </location>
</feature>
<feature type="domain" description="GGDEF" evidence="4">
    <location>
        <begin position="633"/>
        <end position="766"/>
    </location>
</feature>
<evidence type="ECO:0000256" key="1">
    <source>
        <dbReference type="SAM" id="Phobius"/>
    </source>
</evidence>